<keyword evidence="10 14" id="KW-0460">Magnesium</keyword>
<dbReference type="SUPFAM" id="SSF53613">
    <property type="entry name" value="Ribokinase-like"/>
    <property type="match status" value="1"/>
</dbReference>
<evidence type="ECO:0000256" key="1">
    <source>
        <dbReference type="ARBA" id="ARBA00001946"/>
    </source>
</evidence>
<organism evidence="16">
    <name type="scientific">Chromera velia CCMP2878</name>
    <dbReference type="NCBI Taxonomy" id="1169474"/>
    <lineage>
        <taxon>Eukaryota</taxon>
        <taxon>Sar</taxon>
        <taxon>Alveolata</taxon>
        <taxon>Colpodellida</taxon>
        <taxon>Chromeraceae</taxon>
        <taxon>Chromera</taxon>
    </lineage>
</organism>
<evidence type="ECO:0000256" key="3">
    <source>
        <dbReference type="ARBA" id="ARBA00010688"/>
    </source>
</evidence>
<dbReference type="CDD" id="cd01168">
    <property type="entry name" value="adenosine_kinase"/>
    <property type="match status" value="1"/>
</dbReference>
<protein>
    <recommendedName>
        <fullName evidence="12 14">Adenosine kinase</fullName>
        <shortName evidence="14">AK</shortName>
        <ecNumber evidence="4 14">2.7.1.20</ecNumber>
    </recommendedName>
    <alternativeName>
        <fullName evidence="14">Adenosine 5'-phosphotransferase</fullName>
    </alternativeName>
</protein>
<dbReference type="EC" id="2.7.1.20" evidence="4 14"/>
<evidence type="ECO:0000256" key="9">
    <source>
        <dbReference type="ARBA" id="ARBA00022840"/>
    </source>
</evidence>
<evidence type="ECO:0000256" key="6">
    <source>
        <dbReference type="ARBA" id="ARBA00022726"/>
    </source>
</evidence>
<keyword evidence="9 14" id="KW-0067">ATP-binding</keyword>
<dbReference type="PhylomeDB" id="A0A0G4GE51"/>
<dbReference type="GO" id="GO:0005829">
    <property type="term" value="C:cytosol"/>
    <property type="evidence" value="ECO:0007669"/>
    <property type="project" value="TreeGrafter"/>
</dbReference>
<dbReference type="Gene3D" id="3.30.1110.10">
    <property type="match status" value="1"/>
</dbReference>
<feature type="active site" description="Proton acceptor" evidence="13">
    <location>
        <position position="303"/>
    </location>
</feature>
<evidence type="ECO:0000256" key="5">
    <source>
        <dbReference type="ARBA" id="ARBA00022679"/>
    </source>
</evidence>
<dbReference type="InterPro" id="IPR029056">
    <property type="entry name" value="Ribokinase-like"/>
</dbReference>
<dbReference type="GO" id="GO:0006166">
    <property type="term" value="P:purine ribonucleoside salvage"/>
    <property type="evidence" value="ECO:0007669"/>
    <property type="project" value="UniProtKB-KW"/>
</dbReference>
<sequence length="356" mass="38223">MSKIVGMCNPLLDICADVPTSFLEKYGLQANNAILAEEKHVPLYEDMKSSFPVEYIAGGAGQNSMRVCTWLLQEKGTCAYFGAVGKDETANVMRAAAQKDGVDVRYYDEGGLATGTCGVLVSSGGKDRSLVANLSAANTYTDAHLKRPENWKVVEGADYFYITGFFFTVSPGSIMAIGKHCVETGKTLCMNFSAPFLLEVPPFLQAFKDASPYVDVYFGNEAEIEAVAKGLGFANTTDITEMAKSLAMLPGKKSSRPRTVIITHGAEPTTIVIGDSKRIWSVKEYGILPASPDEIVDTNGAGDAFVGGFLAGIVKGVPIEECVAMANYAANVVIKRSGCTYPDKPSFKFRGATTYY</sequence>
<comment type="pathway">
    <text evidence="2 14">Purine metabolism; AMP biosynthesis via salvage pathway; AMP from adenosine: step 1/1.</text>
</comment>
<comment type="function">
    <text evidence="14">ATP dependent phosphorylation of adenosine and other related nucleoside analogs to monophosphate derivatives.</text>
</comment>
<gene>
    <name evidence="16" type="ORF">Cvel_21453</name>
</gene>
<dbReference type="EMBL" id="CDMZ01001119">
    <property type="protein sequence ID" value="CEM27605.1"/>
    <property type="molecule type" value="Genomic_DNA"/>
</dbReference>
<keyword evidence="8 14" id="KW-0418">Kinase</keyword>
<dbReference type="GO" id="GO:0005634">
    <property type="term" value="C:nucleus"/>
    <property type="evidence" value="ECO:0007669"/>
    <property type="project" value="TreeGrafter"/>
</dbReference>
<evidence type="ECO:0000256" key="7">
    <source>
        <dbReference type="ARBA" id="ARBA00022741"/>
    </source>
</evidence>
<dbReference type="VEuPathDB" id="CryptoDB:Cvel_21453"/>
<reference evidence="16" key="1">
    <citation type="submission" date="2014-11" db="EMBL/GenBank/DDBJ databases">
        <authorList>
            <person name="Otto D Thomas"/>
            <person name="Naeem Raeece"/>
        </authorList>
    </citation>
    <scope>NUCLEOTIDE SEQUENCE</scope>
</reference>
<accession>A0A0G4GE51</accession>
<dbReference type="AlphaFoldDB" id="A0A0G4GE51"/>
<dbReference type="GO" id="GO:0044209">
    <property type="term" value="P:AMP salvage"/>
    <property type="evidence" value="ECO:0007669"/>
    <property type="project" value="UniProtKB-UniRule"/>
</dbReference>
<evidence type="ECO:0000259" key="15">
    <source>
        <dbReference type="Pfam" id="PF00294"/>
    </source>
</evidence>
<evidence type="ECO:0000256" key="13">
    <source>
        <dbReference type="PIRSR" id="PIRSR601805-1"/>
    </source>
</evidence>
<comment type="catalytic activity">
    <reaction evidence="11 14">
        <text>adenosine + ATP = AMP + ADP + H(+)</text>
        <dbReference type="Rhea" id="RHEA:20824"/>
        <dbReference type="ChEBI" id="CHEBI:15378"/>
        <dbReference type="ChEBI" id="CHEBI:16335"/>
        <dbReference type="ChEBI" id="CHEBI:30616"/>
        <dbReference type="ChEBI" id="CHEBI:456215"/>
        <dbReference type="ChEBI" id="CHEBI:456216"/>
        <dbReference type="EC" id="2.7.1.20"/>
    </reaction>
</comment>
<keyword evidence="6 14" id="KW-0660">Purine salvage</keyword>
<evidence type="ECO:0000256" key="8">
    <source>
        <dbReference type="ARBA" id="ARBA00022777"/>
    </source>
</evidence>
<dbReference type="UniPathway" id="UPA00588">
    <property type="reaction ID" value="UER00659"/>
</dbReference>
<dbReference type="InterPro" id="IPR011611">
    <property type="entry name" value="PfkB_dom"/>
</dbReference>
<name>A0A0G4GE51_9ALVE</name>
<keyword evidence="7 14" id="KW-0547">Nucleotide-binding</keyword>
<evidence type="ECO:0000313" key="16">
    <source>
        <dbReference type="EMBL" id="CEM27605.1"/>
    </source>
</evidence>
<dbReference type="FunFam" id="3.40.1190.20:FF:000076">
    <property type="entry name" value="Adenosine kinase"/>
    <property type="match status" value="1"/>
</dbReference>
<evidence type="ECO:0000256" key="12">
    <source>
        <dbReference type="ARBA" id="ARBA00068771"/>
    </source>
</evidence>
<dbReference type="GO" id="GO:0004001">
    <property type="term" value="F:adenosine kinase activity"/>
    <property type="evidence" value="ECO:0007669"/>
    <property type="project" value="UniProtKB-UniRule"/>
</dbReference>
<dbReference type="GO" id="GO:0005524">
    <property type="term" value="F:ATP binding"/>
    <property type="evidence" value="ECO:0007669"/>
    <property type="project" value="UniProtKB-UniRule"/>
</dbReference>
<dbReference type="Gene3D" id="3.40.1190.20">
    <property type="match status" value="1"/>
</dbReference>
<dbReference type="InterPro" id="IPR002173">
    <property type="entry name" value="Carboh/pur_kinase_PfkB_CS"/>
</dbReference>
<evidence type="ECO:0000256" key="11">
    <source>
        <dbReference type="ARBA" id="ARBA00051362"/>
    </source>
</evidence>
<evidence type="ECO:0000256" key="2">
    <source>
        <dbReference type="ARBA" id="ARBA00004801"/>
    </source>
</evidence>
<comment type="cofactor">
    <cofactor evidence="1 14">
        <name>Mg(2+)</name>
        <dbReference type="ChEBI" id="CHEBI:18420"/>
    </cofactor>
</comment>
<feature type="domain" description="Carbohydrate kinase PfkB" evidence="15">
    <location>
        <begin position="23"/>
        <end position="342"/>
    </location>
</feature>
<dbReference type="Pfam" id="PF00294">
    <property type="entry name" value="PfkB"/>
    <property type="match status" value="1"/>
</dbReference>
<keyword evidence="5 14" id="KW-0808">Transferase</keyword>
<dbReference type="GO" id="GO:0006144">
    <property type="term" value="P:purine nucleobase metabolic process"/>
    <property type="evidence" value="ECO:0007669"/>
    <property type="project" value="TreeGrafter"/>
</dbReference>
<dbReference type="InterPro" id="IPR001805">
    <property type="entry name" value="Adenokinase"/>
</dbReference>
<dbReference type="PROSITE" id="PS00584">
    <property type="entry name" value="PFKB_KINASES_2"/>
    <property type="match status" value="1"/>
</dbReference>
<dbReference type="PANTHER" id="PTHR45769">
    <property type="entry name" value="ADENOSINE KINASE"/>
    <property type="match status" value="1"/>
</dbReference>
<evidence type="ECO:0000256" key="4">
    <source>
        <dbReference type="ARBA" id="ARBA00012119"/>
    </source>
</evidence>
<evidence type="ECO:0000256" key="10">
    <source>
        <dbReference type="ARBA" id="ARBA00022842"/>
    </source>
</evidence>
<evidence type="ECO:0000256" key="14">
    <source>
        <dbReference type="RuleBase" id="RU368116"/>
    </source>
</evidence>
<dbReference type="PRINTS" id="PR00989">
    <property type="entry name" value="ADENOKINASE"/>
</dbReference>
<comment type="similarity">
    <text evidence="3 14">Belongs to the carbohydrate kinase PfkB family.</text>
</comment>
<proteinExistence type="inferred from homology"/>
<dbReference type="PANTHER" id="PTHR45769:SF3">
    <property type="entry name" value="ADENOSINE KINASE"/>
    <property type="match status" value="1"/>
</dbReference>